<gene>
    <name evidence="7" type="ORF">DERYTH_LOCUS8658</name>
</gene>
<dbReference type="Pfam" id="PF05699">
    <property type="entry name" value="Dimer_Tnp_hAT"/>
    <property type="match status" value="1"/>
</dbReference>
<reference evidence="7" key="1">
    <citation type="submission" date="2021-06" db="EMBL/GenBank/DDBJ databases">
        <authorList>
            <person name="Kallberg Y."/>
            <person name="Tangrot J."/>
            <person name="Rosling A."/>
        </authorList>
    </citation>
    <scope>NUCLEOTIDE SEQUENCE</scope>
    <source>
        <strain evidence="7">MA453B</strain>
    </source>
</reference>
<accession>A0A9N9GRP4</accession>
<evidence type="ECO:0000256" key="3">
    <source>
        <dbReference type="ARBA" id="ARBA00022771"/>
    </source>
</evidence>
<evidence type="ECO:0000256" key="1">
    <source>
        <dbReference type="ARBA" id="ARBA00004123"/>
    </source>
</evidence>
<feature type="domain" description="HAT C-terminal dimerisation" evidence="6">
    <location>
        <begin position="212"/>
        <end position="277"/>
    </location>
</feature>
<evidence type="ECO:0000259" key="6">
    <source>
        <dbReference type="Pfam" id="PF05699"/>
    </source>
</evidence>
<evidence type="ECO:0000313" key="7">
    <source>
        <dbReference type="EMBL" id="CAG8621429.1"/>
    </source>
</evidence>
<dbReference type="InterPro" id="IPR012337">
    <property type="entry name" value="RNaseH-like_sf"/>
</dbReference>
<comment type="caution">
    <text evidence="7">The sequence shown here is derived from an EMBL/GenBank/DDBJ whole genome shotgun (WGS) entry which is preliminary data.</text>
</comment>
<dbReference type="GO" id="GO:0046983">
    <property type="term" value="F:protein dimerization activity"/>
    <property type="evidence" value="ECO:0007669"/>
    <property type="project" value="InterPro"/>
</dbReference>
<comment type="subcellular location">
    <subcellularLocation>
        <location evidence="1">Nucleus</location>
    </subcellularLocation>
</comment>
<keyword evidence="2" id="KW-0479">Metal-binding</keyword>
<dbReference type="SUPFAM" id="SSF53098">
    <property type="entry name" value="Ribonuclease H-like"/>
    <property type="match status" value="1"/>
</dbReference>
<dbReference type="InterPro" id="IPR008906">
    <property type="entry name" value="HATC_C_dom"/>
</dbReference>
<evidence type="ECO:0000313" key="8">
    <source>
        <dbReference type="Proteomes" id="UP000789405"/>
    </source>
</evidence>
<dbReference type="PANTHER" id="PTHR46481">
    <property type="entry name" value="ZINC FINGER BED DOMAIN-CONTAINING PROTEIN 4"/>
    <property type="match status" value="1"/>
</dbReference>
<keyword evidence="5" id="KW-0539">Nucleus</keyword>
<dbReference type="EMBL" id="CAJVPY010004513">
    <property type="protein sequence ID" value="CAG8621429.1"/>
    <property type="molecule type" value="Genomic_DNA"/>
</dbReference>
<sequence length="291" mass="34264">MYVPYSQPYTNPLSGARLETLESYCRISKIKFLQSILEIDTCWNSTLAMFKRYLYLHPAISDMCLRELLIPSCLDIENFFFCQFLKPFESATIVLSKERTNSISDTLMIILEIDQHIKKAVNNDMIQKMKKFEKYWTILIEVGEYNKRDAEVFVENIRQKIISIGTKYTNAGSTYVEAVEVVETDNYLTSDFLFPRQRVFKKRKCINTIEYELELYEKEPLEEFENKRMLFWESLSHRFSILSKMARDYLSIKPLSISSERAFSRAGFTITSNRANISEKPFLVLYLCIRG</sequence>
<evidence type="ECO:0000256" key="4">
    <source>
        <dbReference type="ARBA" id="ARBA00022833"/>
    </source>
</evidence>
<dbReference type="GO" id="GO:0008270">
    <property type="term" value="F:zinc ion binding"/>
    <property type="evidence" value="ECO:0007669"/>
    <property type="project" value="UniProtKB-KW"/>
</dbReference>
<protein>
    <submittedName>
        <fullName evidence="7">6573_t:CDS:1</fullName>
    </submittedName>
</protein>
<keyword evidence="3" id="KW-0863">Zinc-finger</keyword>
<evidence type="ECO:0000256" key="5">
    <source>
        <dbReference type="ARBA" id="ARBA00023242"/>
    </source>
</evidence>
<proteinExistence type="predicted"/>
<keyword evidence="8" id="KW-1185">Reference proteome</keyword>
<evidence type="ECO:0000256" key="2">
    <source>
        <dbReference type="ARBA" id="ARBA00022723"/>
    </source>
</evidence>
<name>A0A9N9GRP4_9GLOM</name>
<organism evidence="7 8">
    <name type="scientific">Dentiscutata erythropus</name>
    <dbReference type="NCBI Taxonomy" id="1348616"/>
    <lineage>
        <taxon>Eukaryota</taxon>
        <taxon>Fungi</taxon>
        <taxon>Fungi incertae sedis</taxon>
        <taxon>Mucoromycota</taxon>
        <taxon>Glomeromycotina</taxon>
        <taxon>Glomeromycetes</taxon>
        <taxon>Diversisporales</taxon>
        <taxon>Gigasporaceae</taxon>
        <taxon>Dentiscutata</taxon>
    </lineage>
</organism>
<dbReference type="PANTHER" id="PTHR46481:SF10">
    <property type="entry name" value="ZINC FINGER BED DOMAIN-CONTAINING PROTEIN 39"/>
    <property type="match status" value="1"/>
</dbReference>
<dbReference type="GO" id="GO:0005634">
    <property type="term" value="C:nucleus"/>
    <property type="evidence" value="ECO:0007669"/>
    <property type="project" value="UniProtKB-SubCell"/>
</dbReference>
<keyword evidence="4" id="KW-0862">Zinc</keyword>
<dbReference type="Proteomes" id="UP000789405">
    <property type="component" value="Unassembled WGS sequence"/>
</dbReference>
<dbReference type="OrthoDB" id="1737128at2759"/>
<dbReference type="InterPro" id="IPR052035">
    <property type="entry name" value="ZnF_BED_domain_contain"/>
</dbReference>
<dbReference type="AlphaFoldDB" id="A0A9N9GRP4"/>